<keyword evidence="6" id="KW-0418">Kinase</keyword>
<dbReference type="STRING" id="13706.A0A1X2HNI4"/>
<dbReference type="InterPro" id="IPR033923">
    <property type="entry name" value="PAK_BD"/>
</dbReference>
<evidence type="ECO:0000313" key="12">
    <source>
        <dbReference type="EMBL" id="ORZ00862.1"/>
    </source>
</evidence>
<evidence type="ECO:0000256" key="6">
    <source>
        <dbReference type="ARBA" id="ARBA00022777"/>
    </source>
</evidence>
<proteinExistence type="inferred from homology"/>
<evidence type="ECO:0000256" key="2">
    <source>
        <dbReference type="ARBA" id="ARBA00012513"/>
    </source>
</evidence>
<evidence type="ECO:0000256" key="4">
    <source>
        <dbReference type="ARBA" id="ARBA00022679"/>
    </source>
</evidence>
<keyword evidence="13" id="KW-1185">Reference proteome</keyword>
<feature type="domain" description="CRIB" evidence="11">
    <location>
        <begin position="37"/>
        <end position="50"/>
    </location>
</feature>
<protein>
    <recommendedName>
        <fullName evidence="2">non-specific serine/threonine protein kinase</fullName>
        <ecNumber evidence="2">2.7.11.1</ecNumber>
    </recommendedName>
</protein>
<feature type="compositionally biased region" description="Low complexity" evidence="10">
    <location>
        <begin position="113"/>
        <end position="126"/>
    </location>
</feature>
<gene>
    <name evidence="12" type="ORF">BCR43DRAFT_432852</name>
</gene>
<comment type="caution">
    <text evidence="12">The sequence shown here is derived from an EMBL/GenBank/DDBJ whole genome shotgun (WGS) entry which is preliminary data.</text>
</comment>
<name>A0A1X2HNI4_SYNRA</name>
<dbReference type="Gene3D" id="3.90.810.10">
    <property type="entry name" value="CRIB domain"/>
    <property type="match status" value="1"/>
</dbReference>
<reference evidence="12 13" key="1">
    <citation type="submission" date="2016-07" db="EMBL/GenBank/DDBJ databases">
        <title>Pervasive Adenine N6-methylation of Active Genes in Fungi.</title>
        <authorList>
            <consortium name="DOE Joint Genome Institute"/>
            <person name="Mondo S.J."/>
            <person name="Dannebaum R.O."/>
            <person name="Kuo R.C."/>
            <person name="Labutti K."/>
            <person name="Haridas S."/>
            <person name="Kuo A."/>
            <person name="Salamov A."/>
            <person name="Ahrendt S.R."/>
            <person name="Lipzen A."/>
            <person name="Sullivan W."/>
            <person name="Andreopoulos W.B."/>
            <person name="Clum A."/>
            <person name="Lindquist E."/>
            <person name="Daum C."/>
            <person name="Ramamoorthy G.K."/>
            <person name="Gryganskyi A."/>
            <person name="Culley D."/>
            <person name="Magnuson J.K."/>
            <person name="James T.Y."/>
            <person name="O'Malley M.A."/>
            <person name="Stajich J.E."/>
            <person name="Spatafora J.W."/>
            <person name="Visel A."/>
            <person name="Grigoriev I.V."/>
        </authorList>
    </citation>
    <scope>NUCLEOTIDE SEQUENCE [LARGE SCALE GENOMIC DNA]</scope>
    <source>
        <strain evidence="12 13">NRRL 2496</strain>
    </source>
</reference>
<dbReference type="EC" id="2.7.11.1" evidence="2"/>
<evidence type="ECO:0000256" key="3">
    <source>
        <dbReference type="ARBA" id="ARBA00022527"/>
    </source>
</evidence>
<evidence type="ECO:0000259" key="11">
    <source>
        <dbReference type="PROSITE" id="PS50108"/>
    </source>
</evidence>
<dbReference type="SMART" id="SM00285">
    <property type="entry name" value="PBD"/>
    <property type="match status" value="1"/>
</dbReference>
<evidence type="ECO:0000256" key="5">
    <source>
        <dbReference type="ARBA" id="ARBA00022741"/>
    </source>
</evidence>
<dbReference type="Proteomes" id="UP000242180">
    <property type="component" value="Unassembled WGS sequence"/>
</dbReference>
<dbReference type="InterPro" id="IPR000095">
    <property type="entry name" value="CRIB_dom"/>
</dbReference>
<dbReference type="AlphaFoldDB" id="A0A1X2HNI4"/>
<dbReference type="PROSITE" id="PS50108">
    <property type="entry name" value="CRIB"/>
    <property type="match status" value="1"/>
</dbReference>
<comment type="catalytic activity">
    <reaction evidence="8">
        <text>L-threonyl-[protein] + ATP = O-phospho-L-threonyl-[protein] + ADP + H(+)</text>
        <dbReference type="Rhea" id="RHEA:46608"/>
        <dbReference type="Rhea" id="RHEA-COMP:11060"/>
        <dbReference type="Rhea" id="RHEA-COMP:11605"/>
        <dbReference type="ChEBI" id="CHEBI:15378"/>
        <dbReference type="ChEBI" id="CHEBI:30013"/>
        <dbReference type="ChEBI" id="CHEBI:30616"/>
        <dbReference type="ChEBI" id="CHEBI:61977"/>
        <dbReference type="ChEBI" id="CHEBI:456216"/>
        <dbReference type="EC" id="2.7.11.1"/>
    </reaction>
</comment>
<dbReference type="OrthoDB" id="248923at2759"/>
<organism evidence="12 13">
    <name type="scientific">Syncephalastrum racemosum</name>
    <name type="common">Filamentous fungus</name>
    <dbReference type="NCBI Taxonomy" id="13706"/>
    <lineage>
        <taxon>Eukaryota</taxon>
        <taxon>Fungi</taxon>
        <taxon>Fungi incertae sedis</taxon>
        <taxon>Mucoromycota</taxon>
        <taxon>Mucoromycotina</taxon>
        <taxon>Mucoromycetes</taxon>
        <taxon>Mucorales</taxon>
        <taxon>Syncephalastraceae</taxon>
        <taxon>Syncephalastrum</taxon>
    </lineage>
</organism>
<dbReference type="Pfam" id="PF00786">
    <property type="entry name" value="PBD"/>
    <property type="match status" value="1"/>
</dbReference>
<keyword evidence="5" id="KW-0547">Nucleotide-binding</keyword>
<dbReference type="FunFam" id="3.90.810.10:FF:000005">
    <property type="entry name" value="Non-specific serine/threonine protein kinase"/>
    <property type="match status" value="1"/>
</dbReference>
<evidence type="ECO:0000256" key="10">
    <source>
        <dbReference type="SAM" id="MobiDB-lite"/>
    </source>
</evidence>
<evidence type="ECO:0000256" key="8">
    <source>
        <dbReference type="ARBA" id="ARBA00047899"/>
    </source>
</evidence>
<dbReference type="InterPro" id="IPR036936">
    <property type="entry name" value="CRIB_dom_sf"/>
</dbReference>
<dbReference type="CDD" id="cd01093">
    <property type="entry name" value="CRIB_PAK_like"/>
    <property type="match status" value="1"/>
</dbReference>
<feature type="compositionally biased region" description="Polar residues" evidence="10">
    <location>
        <begin position="140"/>
        <end position="153"/>
    </location>
</feature>
<comment type="catalytic activity">
    <reaction evidence="9">
        <text>L-seryl-[protein] + ATP = O-phospho-L-seryl-[protein] + ADP + H(+)</text>
        <dbReference type="Rhea" id="RHEA:17989"/>
        <dbReference type="Rhea" id="RHEA-COMP:9863"/>
        <dbReference type="Rhea" id="RHEA-COMP:11604"/>
        <dbReference type="ChEBI" id="CHEBI:15378"/>
        <dbReference type="ChEBI" id="CHEBI:29999"/>
        <dbReference type="ChEBI" id="CHEBI:30616"/>
        <dbReference type="ChEBI" id="CHEBI:83421"/>
        <dbReference type="ChEBI" id="CHEBI:456216"/>
        <dbReference type="EC" id="2.7.11.1"/>
    </reaction>
</comment>
<evidence type="ECO:0000256" key="1">
    <source>
        <dbReference type="ARBA" id="ARBA00008874"/>
    </source>
</evidence>
<feature type="compositionally biased region" description="Basic and acidic residues" evidence="10">
    <location>
        <begin position="127"/>
        <end position="139"/>
    </location>
</feature>
<comment type="similarity">
    <text evidence="1">Belongs to the protein kinase superfamily. STE Ser/Thr protein kinase family. STE20 subfamily.</text>
</comment>
<evidence type="ECO:0000256" key="9">
    <source>
        <dbReference type="ARBA" id="ARBA00048679"/>
    </source>
</evidence>
<dbReference type="InParanoid" id="A0A1X2HNI4"/>
<keyword evidence="4" id="KW-0808">Transferase</keyword>
<keyword evidence="3" id="KW-0723">Serine/threonine-protein kinase</keyword>
<dbReference type="GO" id="GO:0005524">
    <property type="term" value="F:ATP binding"/>
    <property type="evidence" value="ECO:0007669"/>
    <property type="project" value="UniProtKB-KW"/>
</dbReference>
<sequence length="195" mass="22411">MSQNQHHLHHTPRRESFGFRPKRHNRDKDRDSYPKDISTPYNTVHVTHVGFNPATGEFTGLPREWQVMLNHSGISKREQEKNPQAVIDAIEFYKGSQREDNVWSKIPKMNTLSTTSSSSSSSPSLSSHDHPRSSLDKSKQSYTNPQIKGNNSPMRRYSKLKIQHAKSGSVSSFSPYQRWHPFAIAHSFLLFHIDT</sequence>
<accession>A0A1X2HNI4</accession>
<evidence type="ECO:0000256" key="7">
    <source>
        <dbReference type="ARBA" id="ARBA00022840"/>
    </source>
</evidence>
<evidence type="ECO:0000313" key="13">
    <source>
        <dbReference type="Proteomes" id="UP000242180"/>
    </source>
</evidence>
<feature type="compositionally biased region" description="Basic residues" evidence="10">
    <location>
        <begin position="1"/>
        <end position="12"/>
    </location>
</feature>
<keyword evidence="7" id="KW-0067">ATP-binding</keyword>
<feature type="region of interest" description="Disordered" evidence="10">
    <location>
        <begin position="112"/>
        <end position="155"/>
    </location>
</feature>
<dbReference type="EMBL" id="MCGN01000002">
    <property type="protein sequence ID" value="ORZ00862.1"/>
    <property type="molecule type" value="Genomic_DNA"/>
</dbReference>
<dbReference type="GO" id="GO:0004674">
    <property type="term" value="F:protein serine/threonine kinase activity"/>
    <property type="evidence" value="ECO:0007669"/>
    <property type="project" value="UniProtKB-KW"/>
</dbReference>
<feature type="region of interest" description="Disordered" evidence="10">
    <location>
        <begin position="1"/>
        <end position="39"/>
    </location>
</feature>